<evidence type="ECO:0000256" key="1">
    <source>
        <dbReference type="ARBA" id="ARBA00001917"/>
    </source>
</evidence>
<protein>
    <recommendedName>
        <fullName evidence="6">Sulfite reductase [NADPH] flavoprotein alpha-component</fullName>
    </recommendedName>
</protein>
<keyword evidence="3" id="KW-0288">FMN</keyword>
<keyword evidence="2" id="KW-0285">Flavoprotein</keyword>
<dbReference type="GO" id="GO:0050660">
    <property type="term" value="F:flavin adenine dinucleotide binding"/>
    <property type="evidence" value="ECO:0007669"/>
    <property type="project" value="TreeGrafter"/>
</dbReference>
<evidence type="ECO:0008006" key="6">
    <source>
        <dbReference type="Google" id="ProtNLM"/>
    </source>
</evidence>
<comment type="cofactor">
    <cofactor evidence="1">
        <name>FMN</name>
        <dbReference type="ChEBI" id="CHEBI:58210"/>
    </cofactor>
</comment>
<gene>
    <name evidence="4" type="ORF">MHIP_14070</name>
</gene>
<evidence type="ECO:0000256" key="3">
    <source>
        <dbReference type="ARBA" id="ARBA00022643"/>
    </source>
</evidence>
<dbReference type="RefSeq" id="WP_237166442.1">
    <property type="nucleotide sequence ID" value="NZ_BLLB01000002.1"/>
</dbReference>
<dbReference type="GO" id="GO:0010181">
    <property type="term" value="F:FMN binding"/>
    <property type="evidence" value="ECO:0007669"/>
    <property type="project" value="TreeGrafter"/>
</dbReference>
<reference evidence="4 5" key="1">
    <citation type="journal article" date="2019" name="Emerg. Microbes Infect.">
        <title>Comprehensive subspecies identification of 175 nontuberculous mycobacteria species based on 7547 genomic profiles.</title>
        <authorList>
            <person name="Matsumoto Y."/>
            <person name="Kinjo T."/>
            <person name="Motooka D."/>
            <person name="Nabeya D."/>
            <person name="Jung N."/>
            <person name="Uechi K."/>
            <person name="Horii T."/>
            <person name="Iida T."/>
            <person name="Fujita J."/>
            <person name="Nakamura S."/>
        </authorList>
    </citation>
    <scope>NUCLEOTIDE SEQUENCE [LARGE SCALE GENOMIC DNA]</scope>
    <source>
        <strain evidence="4 5">JCM 30996</strain>
    </source>
</reference>
<name>A0A7I9ZIZ3_9MYCO</name>
<dbReference type="PANTHER" id="PTHR19384:SF128">
    <property type="entry name" value="NADPH OXIDOREDUCTASE A"/>
    <property type="match status" value="1"/>
</dbReference>
<sequence>MPQHRMLAHAAELYAWLQQGAHLYVCGDADRMARDVHCALHEVVALAAGLDDDGAHAYINDLIAQRRYLCDVY</sequence>
<dbReference type="GO" id="GO:0005829">
    <property type="term" value="C:cytosol"/>
    <property type="evidence" value="ECO:0007669"/>
    <property type="project" value="TreeGrafter"/>
</dbReference>
<proteinExistence type="predicted"/>
<evidence type="ECO:0000256" key="2">
    <source>
        <dbReference type="ARBA" id="ARBA00022630"/>
    </source>
</evidence>
<dbReference type="GO" id="GO:0016491">
    <property type="term" value="F:oxidoreductase activity"/>
    <property type="evidence" value="ECO:0007669"/>
    <property type="project" value="TreeGrafter"/>
</dbReference>
<dbReference type="AlphaFoldDB" id="A0A7I9ZIZ3"/>
<accession>A0A7I9ZIZ3</accession>
<dbReference type="Proteomes" id="UP000465304">
    <property type="component" value="Unassembled WGS sequence"/>
</dbReference>
<dbReference type="EMBL" id="BLLB01000002">
    <property type="protein sequence ID" value="GFH00924.1"/>
    <property type="molecule type" value="Genomic_DNA"/>
</dbReference>
<dbReference type="InterPro" id="IPR039261">
    <property type="entry name" value="FNR_nucleotide-bd"/>
</dbReference>
<keyword evidence="5" id="KW-1185">Reference proteome</keyword>
<dbReference type="Gene3D" id="3.40.50.80">
    <property type="entry name" value="Nucleotide-binding domain of ferredoxin-NADP reductase (FNR) module"/>
    <property type="match status" value="1"/>
</dbReference>
<comment type="caution">
    <text evidence="4">The sequence shown here is derived from an EMBL/GenBank/DDBJ whole genome shotgun (WGS) entry which is preliminary data.</text>
</comment>
<dbReference type="PANTHER" id="PTHR19384">
    <property type="entry name" value="NITRIC OXIDE SYNTHASE-RELATED"/>
    <property type="match status" value="1"/>
</dbReference>
<evidence type="ECO:0000313" key="5">
    <source>
        <dbReference type="Proteomes" id="UP000465304"/>
    </source>
</evidence>
<dbReference type="SUPFAM" id="SSF52343">
    <property type="entry name" value="Ferredoxin reductase-like, C-terminal NADP-linked domain"/>
    <property type="match status" value="1"/>
</dbReference>
<organism evidence="4 5">
    <name type="scientific">Mycolicibacterium hippocampi</name>
    <dbReference type="NCBI Taxonomy" id="659824"/>
    <lineage>
        <taxon>Bacteria</taxon>
        <taxon>Bacillati</taxon>
        <taxon>Actinomycetota</taxon>
        <taxon>Actinomycetes</taxon>
        <taxon>Mycobacteriales</taxon>
        <taxon>Mycobacteriaceae</taxon>
        <taxon>Mycolicibacterium</taxon>
    </lineage>
</organism>
<evidence type="ECO:0000313" key="4">
    <source>
        <dbReference type="EMBL" id="GFH00924.1"/>
    </source>
</evidence>